<evidence type="ECO:0000313" key="2">
    <source>
        <dbReference type="EMBL" id="MEQ2536424.1"/>
    </source>
</evidence>
<comment type="caution">
    <text evidence="2">The sequence shown here is derived from an EMBL/GenBank/DDBJ whole genome shotgun (WGS) entry which is preliminary data.</text>
</comment>
<feature type="region of interest" description="Disordered" evidence="1">
    <location>
        <begin position="1"/>
        <end position="31"/>
    </location>
</feature>
<sequence length="92" mass="10116">MEDKRAGEDAGRGSGTPSDSDAIPLESDDTELNRELDEINSLGVSKEAEYTQASFFFDQNGQASIGTIHTEDKNNNQFMRQFEQDRKAALAG</sequence>
<gene>
    <name evidence="2" type="ORF">WMO38_15160</name>
</gene>
<name>A0ABV1GSD8_9FIRM</name>
<reference evidence="2 3" key="1">
    <citation type="submission" date="2024-03" db="EMBL/GenBank/DDBJ databases">
        <title>Human intestinal bacterial collection.</title>
        <authorList>
            <person name="Pauvert C."/>
            <person name="Hitch T.C.A."/>
            <person name="Clavel T."/>
        </authorList>
    </citation>
    <scope>NUCLEOTIDE SEQUENCE [LARGE SCALE GENOMIC DNA]</scope>
    <source>
        <strain evidence="2 3">CLA-JM-H10</strain>
    </source>
</reference>
<evidence type="ECO:0000313" key="3">
    <source>
        <dbReference type="Proteomes" id="UP001480973"/>
    </source>
</evidence>
<protein>
    <submittedName>
        <fullName evidence="2">Uncharacterized protein</fullName>
    </submittedName>
</protein>
<accession>A0ABV1GSD8</accession>
<feature type="non-terminal residue" evidence="2">
    <location>
        <position position="92"/>
    </location>
</feature>
<organism evidence="2 3">
    <name type="scientific">Lachnospira intestinalis</name>
    <dbReference type="NCBI Taxonomy" id="3133158"/>
    <lineage>
        <taxon>Bacteria</taxon>
        <taxon>Bacillati</taxon>
        <taxon>Bacillota</taxon>
        <taxon>Clostridia</taxon>
        <taxon>Lachnospirales</taxon>
        <taxon>Lachnospiraceae</taxon>
        <taxon>Lachnospira</taxon>
    </lineage>
</organism>
<feature type="compositionally biased region" description="Basic and acidic residues" evidence="1">
    <location>
        <begin position="1"/>
        <end position="11"/>
    </location>
</feature>
<dbReference type="EMBL" id="JBBMES010000071">
    <property type="protein sequence ID" value="MEQ2536424.1"/>
    <property type="molecule type" value="Genomic_DNA"/>
</dbReference>
<proteinExistence type="predicted"/>
<evidence type="ECO:0000256" key="1">
    <source>
        <dbReference type="SAM" id="MobiDB-lite"/>
    </source>
</evidence>
<keyword evidence="3" id="KW-1185">Reference proteome</keyword>
<dbReference type="Proteomes" id="UP001480973">
    <property type="component" value="Unassembled WGS sequence"/>
</dbReference>